<reference evidence="3" key="1">
    <citation type="submission" date="2017-01" db="EMBL/GenBank/DDBJ databases">
        <authorList>
            <person name="Varghese N."/>
            <person name="Submissions S."/>
        </authorList>
    </citation>
    <scope>NUCLEOTIDE SEQUENCE [LARGE SCALE GENOMIC DNA]</scope>
    <source>
        <strain evidence="3">DSM 44531</strain>
    </source>
</reference>
<dbReference type="STRING" id="1161099.SAMN05444817_1027"/>
<gene>
    <name evidence="2" type="ORF">SAMN05444817_1027</name>
</gene>
<dbReference type="InterPro" id="IPR037171">
    <property type="entry name" value="NagB/RpiA_transferase-like"/>
</dbReference>
<dbReference type="EMBL" id="FTOF01000002">
    <property type="protein sequence ID" value="SIS40267.1"/>
    <property type="molecule type" value="Genomic_DNA"/>
</dbReference>
<protein>
    <submittedName>
        <fullName evidence="2">L-lactate dehydrogenase complex protein LldG</fullName>
    </submittedName>
</protein>
<dbReference type="SUPFAM" id="SSF100950">
    <property type="entry name" value="NagB/RpiA/CoA transferase-like"/>
    <property type="match status" value="1"/>
</dbReference>
<feature type="domain" description="LUD" evidence="1">
    <location>
        <begin position="89"/>
        <end position="211"/>
    </location>
</feature>
<dbReference type="InterPro" id="IPR003741">
    <property type="entry name" value="LUD_dom"/>
</dbReference>
<organism evidence="2 3">
    <name type="scientific">Corynebacterium appendicis CIP 107643</name>
    <dbReference type="NCBI Taxonomy" id="1161099"/>
    <lineage>
        <taxon>Bacteria</taxon>
        <taxon>Bacillati</taxon>
        <taxon>Actinomycetota</taxon>
        <taxon>Actinomycetes</taxon>
        <taxon>Mycobacteriales</taxon>
        <taxon>Corynebacteriaceae</taxon>
        <taxon>Corynebacterium</taxon>
    </lineage>
</organism>
<name>A0A1N7ITA6_9CORY</name>
<dbReference type="InterPro" id="IPR024185">
    <property type="entry name" value="FTHF_cligase-like_sf"/>
</dbReference>
<keyword evidence="3" id="KW-1185">Reference proteome</keyword>
<proteinExistence type="predicted"/>
<dbReference type="RefSeq" id="WP_076598372.1">
    <property type="nucleotide sequence ID" value="NZ_CP046976.1"/>
</dbReference>
<dbReference type="PANTHER" id="PTHR43682:SF1">
    <property type="entry name" value="LACTATE UTILIZATION PROTEIN C"/>
    <property type="match status" value="1"/>
</dbReference>
<dbReference type="OrthoDB" id="9794187at2"/>
<dbReference type="Proteomes" id="UP000186292">
    <property type="component" value="Unassembled WGS sequence"/>
</dbReference>
<evidence type="ECO:0000313" key="3">
    <source>
        <dbReference type="Proteomes" id="UP000186292"/>
    </source>
</evidence>
<accession>A0A1N7ITA6</accession>
<dbReference type="Pfam" id="PF02589">
    <property type="entry name" value="LUD_dom"/>
    <property type="match status" value="1"/>
</dbReference>
<dbReference type="AlphaFoldDB" id="A0A1N7ITA6"/>
<dbReference type="PANTHER" id="PTHR43682">
    <property type="entry name" value="LACTATE UTILIZATION PROTEIN C"/>
    <property type="match status" value="1"/>
</dbReference>
<sequence>MGTAKEDILARIRDAHKLADSPASVEHAHTYRTESPLNRDELREMLIDRLVDYKAEVKTVSSGELGGAIVDILREHGDKEVRYAQGLDAALFSSFEGNAQPDDVAVDPRELNDVDAVVTGSVVSSAQTGTICLQSEGGAGKCGRRALSLVPDRHLCIVDMDSVVYGVPEMFAELDPELPSTLISGPSATSDIELVRVEGVHGPRDLIVLIVD</sequence>
<evidence type="ECO:0000259" key="1">
    <source>
        <dbReference type="Pfam" id="PF02589"/>
    </source>
</evidence>
<evidence type="ECO:0000313" key="2">
    <source>
        <dbReference type="EMBL" id="SIS40267.1"/>
    </source>
</evidence>
<dbReference type="Gene3D" id="3.40.50.10420">
    <property type="entry name" value="NagB/RpiA/CoA transferase-like"/>
    <property type="match status" value="1"/>
</dbReference>